<gene>
    <name evidence="13" type="ordered locus">SGR_3297</name>
</gene>
<keyword evidence="8" id="KW-0902">Two-component regulatory system</keyword>
<comment type="catalytic activity">
    <reaction evidence="1">
        <text>ATP + protein L-histidine = ADP + protein N-phospho-L-histidine.</text>
        <dbReference type="EC" id="2.7.13.3"/>
    </reaction>
</comment>
<dbReference type="RefSeq" id="WP_012379789.1">
    <property type="nucleotide sequence ID" value="NC_010572.1"/>
</dbReference>
<keyword evidence="5" id="KW-0547">Nucleotide-binding</keyword>
<evidence type="ECO:0000259" key="12">
    <source>
        <dbReference type="Pfam" id="PF07730"/>
    </source>
</evidence>
<dbReference type="CDD" id="cd16917">
    <property type="entry name" value="HATPase_UhpB-NarQ-NarX-like"/>
    <property type="match status" value="1"/>
</dbReference>
<dbReference type="InterPro" id="IPR003594">
    <property type="entry name" value="HATPase_dom"/>
</dbReference>
<dbReference type="GO" id="GO:0000155">
    <property type="term" value="F:phosphorelay sensor kinase activity"/>
    <property type="evidence" value="ECO:0007669"/>
    <property type="project" value="InterPro"/>
</dbReference>
<dbReference type="PANTHER" id="PTHR24421">
    <property type="entry name" value="NITRATE/NITRITE SENSOR PROTEIN NARX-RELATED"/>
    <property type="match status" value="1"/>
</dbReference>
<keyword evidence="4" id="KW-0808">Transferase</keyword>
<dbReference type="KEGG" id="sgr:SGR_3297"/>
<evidence type="ECO:0000256" key="9">
    <source>
        <dbReference type="SAM" id="MobiDB-lite"/>
    </source>
</evidence>
<keyword evidence="10" id="KW-0472">Membrane</keyword>
<dbReference type="SUPFAM" id="SSF55874">
    <property type="entry name" value="ATPase domain of HSP90 chaperone/DNA topoisomerase II/histidine kinase"/>
    <property type="match status" value="1"/>
</dbReference>
<feature type="transmembrane region" description="Helical" evidence="10">
    <location>
        <begin position="108"/>
        <end position="126"/>
    </location>
</feature>
<keyword evidence="6 13" id="KW-0418">Kinase</keyword>
<proteinExistence type="predicted"/>
<evidence type="ECO:0000313" key="14">
    <source>
        <dbReference type="Proteomes" id="UP000001685"/>
    </source>
</evidence>
<dbReference type="HOGENOM" id="CLU_000445_20_11_11"/>
<sequence>MLHARTTSAGSARAADAALWAALAATTGYGFHDAATASLTTDLLLPLAVLAVAVPWSRHRPAAAVVLVNGLCAVGLADPATPGNTHVLPLAALSFLLGSRVAAARSPLLVLAGCSAVNLATCAVLRAHPVWWFYAMSVLPAALLLPWLMGRHWRGRRQLVREGWRLARSLEDRQHLVAERARLTERAGIAADMHDSLGHALSLVALRAGALELSPDLTDRDRADLSELRGTIADAVEQLRDTVAVLHDPPDGNTGASLPVNDTVEDLLSRAVASGVPVRWERRGAESPLSPLIARGMYRVVQEALTNAVKHAPGCPISVRITHEPSRTHVSVMNAVPSAGGSARTGVRPGRGVGRGLIGLHERVAVLGGSLRTEPDAGRFHITAVLPHQTTTRPRTPTQEPMTAPGRPTQKPVTAPGTPTPEPVTAPGKPTPKRVTAPGTPTPEPVTAPGKPTPKRVTAPGTPTQEPVTAPGKPARAQAPASPSEAALTPGPDTASAPFPPESAKRLASVRGEARRRSAVAFVAPVVAAVFFVPSAAYLAWQLTTSVLPPSHFDELSVGRPRAELAPLLPARAYPYPPDHARSAPRPPGTRCEFYRSGRDLLGDVDLYRLCWSGDTLSAKDTVRARRP</sequence>
<dbReference type="InterPro" id="IPR011712">
    <property type="entry name" value="Sig_transdc_His_kin_sub3_dim/P"/>
</dbReference>
<feature type="transmembrane region" description="Helical" evidence="10">
    <location>
        <begin position="519"/>
        <end position="541"/>
    </location>
</feature>
<dbReference type="eggNOG" id="COG4585">
    <property type="taxonomic scope" value="Bacteria"/>
</dbReference>
<accession>B1VL98</accession>
<keyword evidence="10" id="KW-0812">Transmembrane</keyword>
<keyword evidence="10" id="KW-1133">Transmembrane helix</keyword>
<feature type="compositionally biased region" description="Low complexity" evidence="9">
    <location>
        <begin position="389"/>
        <end position="399"/>
    </location>
</feature>
<dbReference type="GO" id="GO:0005524">
    <property type="term" value="F:ATP binding"/>
    <property type="evidence" value="ECO:0007669"/>
    <property type="project" value="UniProtKB-KW"/>
</dbReference>
<evidence type="ECO:0000259" key="11">
    <source>
        <dbReference type="Pfam" id="PF02518"/>
    </source>
</evidence>
<evidence type="ECO:0000256" key="6">
    <source>
        <dbReference type="ARBA" id="ARBA00022777"/>
    </source>
</evidence>
<dbReference type="Proteomes" id="UP000001685">
    <property type="component" value="Chromosome"/>
</dbReference>
<feature type="region of interest" description="Disordered" evidence="9">
    <location>
        <begin position="384"/>
        <end position="504"/>
    </location>
</feature>
<evidence type="ECO:0000256" key="1">
    <source>
        <dbReference type="ARBA" id="ARBA00000085"/>
    </source>
</evidence>
<keyword evidence="3" id="KW-0597">Phosphoprotein</keyword>
<keyword evidence="7" id="KW-0067">ATP-binding</keyword>
<organism evidence="13 14">
    <name type="scientific">Streptomyces griseus subsp. griseus (strain JCM 4626 / CBS 651.72 / NBRC 13350 / KCC S-0626 / ISP 5235)</name>
    <dbReference type="NCBI Taxonomy" id="455632"/>
    <lineage>
        <taxon>Bacteria</taxon>
        <taxon>Bacillati</taxon>
        <taxon>Actinomycetota</taxon>
        <taxon>Actinomycetes</taxon>
        <taxon>Kitasatosporales</taxon>
        <taxon>Streptomycetaceae</taxon>
        <taxon>Streptomyces</taxon>
    </lineage>
</organism>
<dbReference type="AlphaFoldDB" id="B1VL98"/>
<dbReference type="GO" id="GO:0016020">
    <property type="term" value="C:membrane"/>
    <property type="evidence" value="ECO:0007669"/>
    <property type="project" value="InterPro"/>
</dbReference>
<dbReference type="EMBL" id="AP009493">
    <property type="protein sequence ID" value="BAG20126.1"/>
    <property type="molecule type" value="Genomic_DNA"/>
</dbReference>
<dbReference type="Pfam" id="PF02518">
    <property type="entry name" value="HATPase_c"/>
    <property type="match status" value="1"/>
</dbReference>
<name>B1VL98_STRGG</name>
<feature type="transmembrane region" description="Helical" evidence="10">
    <location>
        <begin position="132"/>
        <end position="149"/>
    </location>
</feature>
<dbReference type="Gene3D" id="1.20.5.1930">
    <property type="match status" value="1"/>
</dbReference>
<evidence type="ECO:0000256" key="3">
    <source>
        <dbReference type="ARBA" id="ARBA00022553"/>
    </source>
</evidence>
<evidence type="ECO:0000256" key="10">
    <source>
        <dbReference type="SAM" id="Phobius"/>
    </source>
</evidence>
<evidence type="ECO:0000256" key="5">
    <source>
        <dbReference type="ARBA" id="ARBA00022741"/>
    </source>
</evidence>
<feature type="domain" description="Signal transduction histidine kinase subgroup 3 dimerisation and phosphoacceptor" evidence="12">
    <location>
        <begin position="185"/>
        <end position="250"/>
    </location>
</feature>
<reference evidence="14" key="1">
    <citation type="journal article" date="2008" name="J. Bacteriol.">
        <title>Genome sequence of the streptomycin-producing microorganism Streptomyces griseus IFO 13350.</title>
        <authorList>
            <person name="Ohnishi Y."/>
            <person name="Ishikawa J."/>
            <person name="Hara H."/>
            <person name="Suzuki H."/>
            <person name="Ikenoya M."/>
            <person name="Ikeda H."/>
            <person name="Yamashita A."/>
            <person name="Hattori M."/>
            <person name="Horinouchi S."/>
        </authorList>
    </citation>
    <scope>NUCLEOTIDE SEQUENCE [LARGE SCALE GENOMIC DNA]</scope>
    <source>
        <strain evidence="14">JCM 4626 / NBRC 13350</strain>
    </source>
</reference>
<evidence type="ECO:0000256" key="8">
    <source>
        <dbReference type="ARBA" id="ARBA00023012"/>
    </source>
</evidence>
<dbReference type="Pfam" id="PF07730">
    <property type="entry name" value="HisKA_3"/>
    <property type="match status" value="1"/>
</dbReference>
<dbReference type="Gene3D" id="3.30.565.10">
    <property type="entry name" value="Histidine kinase-like ATPase, C-terminal domain"/>
    <property type="match status" value="1"/>
</dbReference>
<dbReference type="PATRIC" id="fig|455632.4.peg.3374"/>
<dbReference type="GO" id="GO:0046983">
    <property type="term" value="F:protein dimerization activity"/>
    <property type="evidence" value="ECO:0007669"/>
    <property type="project" value="InterPro"/>
</dbReference>
<evidence type="ECO:0000313" key="13">
    <source>
        <dbReference type="EMBL" id="BAG20126.1"/>
    </source>
</evidence>
<protein>
    <recommendedName>
        <fullName evidence="2">histidine kinase</fullName>
        <ecNumber evidence="2">2.7.13.3</ecNumber>
    </recommendedName>
</protein>
<dbReference type="InterPro" id="IPR036890">
    <property type="entry name" value="HATPase_C_sf"/>
</dbReference>
<feature type="domain" description="Histidine kinase/HSP90-like ATPase" evidence="11">
    <location>
        <begin position="295"/>
        <end position="388"/>
    </location>
</feature>
<evidence type="ECO:0000256" key="4">
    <source>
        <dbReference type="ARBA" id="ARBA00022679"/>
    </source>
</evidence>
<dbReference type="EC" id="2.7.13.3" evidence="2"/>
<evidence type="ECO:0000256" key="2">
    <source>
        <dbReference type="ARBA" id="ARBA00012438"/>
    </source>
</evidence>
<dbReference type="PANTHER" id="PTHR24421:SF10">
    <property type="entry name" value="NITRATE_NITRITE SENSOR PROTEIN NARQ"/>
    <property type="match status" value="1"/>
</dbReference>
<dbReference type="InterPro" id="IPR050482">
    <property type="entry name" value="Sensor_HK_TwoCompSys"/>
</dbReference>
<evidence type="ECO:0000256" key="7">
    <source>
        <dbReference type="ARBA" id="ARBA00022840"/>
    </source>
</evidence>